<accession>A0ABU6QQM8</accession>
<dbReference type="Proteomes" id="UP001341840">
    <property type="component" value="Unassembled WGS sequence"/>
</dbReference>
<evidence type="ECO:0000313" key="1">
    <source>
        <dbReference type="EMBL" id="MED6113760.1"/>
    </source>
</evidence>
<evidence type="ECO:0000313" key="2">
    <source>
        <dbReference type="Proteomes" id="UP001341840"/>
    </source>
</evidence>
<protein>
    <submittedName>
        <fullName evidence="1">Uncharacterized protein</fullName>
    </submittedName>
</protein>
<dbReference type="EMBL" id="JASCZI010000905">
    <property type="protein sequence ID" value="MED6113760.1"/>
    <property type="molecule type" value="Genomic_DNA"/>
</dbReference>
<keyword evidence="2" id="KW-1185">Reference proteome</keyword>
<reference evidence="1 2" key="1">
    <citation type="journal article" date="2023" name="Plants (Basel)">
        <title>Bridging the Gap: Combining Genomics and Transcriptomics Approaches to Understand Stylosanthes scabra, an Orphan Legume from the Brazilian Caatinga.</title>
        <authorList>
            <person name="Ferreira-Neto J.R.C."/>
            <person name="da Silva M.D."/>
            <person name="Binneck E."/>
            <person name="de Melo N.F."/>
            <person name="da Silva R.H."/>
            <person name="de Melo A.L.T.M."/>
            <person name="Pandolfi V."/>
            <person name="Bustamante F.O."/>
            <person name="Brasileiro-Vidal A.C."/>
            <person name="Benko-Iseppon A.M."/>
        </authorList>
    </citation>
    <scope>NUCLEOTIDE SEQUENCE [LARGE SCALE GENOMIC DNA]</scope>
    <source>
        <tissue evidence="1">Leaves</tissue>
    </source>
</reference>
<gene>
    <name evidence="1" type="ORF">PIB30_073859</name>
</gene>
<sequence>NSTSFLELNWFLLKASWRSSTVASSIENPFSEVDGNTEDIVTKKIREMNCKKGNAYTDVESIKTRMKKISPSNSTIVCLE</sequence>
<name>A0ABU6QQM8_9FABA</name>
<comment type="caution">
    <text evidence="1">The sequence shown here is derived from an EMBL/GenBank/DDBJ whole genome shotgun (WGS) entry which is preliminary data.</text>
</comment>
<feature type="non-terminal residue" evidence="1">
    <location>
        <position position="1"/>
    </location>
</feature>
<proteinExistence type="predicted"/>
<organism evidence="1 2">
    <name type="scientific">Stylosanthes scabra</name>
    <dbReference type="NCBI Taxonomy" id="79078"/>
    <lineage>
        <taxon>Eukaryota</taxon>
        <taxon>Viridiplantae</taxon>
        <taxon>Streptophyta</taxon>
        <taxon>Embryophyta</taxon>
        <taxon>Tracheophyta</taxon>
        <taxon>Spermatophyta</taxon>
        <taxon>Magnoliopsida</taxon>
        <taxon>eudicotyledons</taxon>
        <taxon>Gunneridae</taxon>
        <taxon>Pentapetalae</taxon>
        <taxon>rosids</taxon>
        <taxon>fabids</taxon>
        <taxon>Fabales</taxon>
        <taxon>Fabaceae</taxon>
        <taxon>Papilionoideae</taxon>
        <taxon>50 kb inversion clade</taxon>
        <taxon>dalbergioids sensu lato</taxon>
        <taxon>Dalbergieae</taxon>
        <taxon>Pterocarpus clade</taxon>
        <taxon>Stylosanthes</taxon>
    </lineage>
</organism>